<dbReference type="EMBL" id="JAWHQM010000009">
    <property type="protein sequence ID" value="KAK5628615.1"/>
    <property type="molecule type" value="Genomic_DNA"/>
</dbReference>
<dbReference type="Proteomes" id="UP001305414">
    <property type="component" value="Unassembled WGS sequence"/>
</dbReference>
<feature type="chain" id="PRO_5042819767" evidence="1">
    <location>
        <begin position="19"/>
        <end position="100"/>
    </location>
</feature>
<accession>A0AAN7UAG6</accession>
<reference evidence="2 3" key="1">
    <citation type="submission" date="2023-10" db="EMBL/GenBank/DDBJ databases">
        <title>Draft genome sequence of Xylaria bambusicola isolate GMP-LS, the root and basal stem rot pathogen of sugarcane in Indonesia.</title>
        <authorList>
            <person name="Selvaraj P."/>
            <person name="Muralishankar V."/>
            <person name="Muruganantham S."/>
            <person name="Sp S."/>
            <person name="Haryani S."/>
            <person name="Lau K.J.X."/>
            <person name="Naqvi N.I."/>
        </authorList>
    </citation>
    <scope>NUCLEOTIDE SEQUENCE [LARGE SCALE GENOMIC DNA]</scope>
    <source>
        <strain evidence="2">GMP-LS</strain>
    </source>
</reference>
<dbReference type="AlphaFoldDB" id="A0AAN7UAG6"/>
<gene>
    <name evidence="2" type="ORF">RRF57_004330</name>
</gene>
<keyword evidence="1" id="KW-0732">Signal</keyword>
<name>A0AAN7UAG6_9PEZI</name>
<protein>
    <submittedName>
        <fullName evidence="2">Uncharacterized protein</fullName>
    </submittedName>
</protein>
<evidence type="ECO:0000256" key="1">
    <source>
        <dbReference type="SAM" id="SignalP"/>
    </source>
</evidence>
<evidence type="ECO:0000313" key="2">
    <source>
        <dbReference type="EMBL" id="KAK5628615.1"/>
    </source>
</evidence>
<keyword evidence="3" id="KW-1185">Reference proteome</keyword>
<sequence length="100" mass="11225">MWCLWLAAKHQCLHGMWASRVAFAGARMAQVWRDVPKEVAQGCVRDAYWAGVYFDPGWPSATYVEEFPDGVKLERREKCNGAGGFYLVEAAAGAHIYGKR</sequence>
<evidence type="ECO:0000313" key="3">
    <source>
        <dbReference type="Proteomes" id="UP001305414"/>
    </source>
</evidence>
<organism evidence="2 3">
    <name type="scientific">Xylaria bambusicola</name>
    <dbReference type="NCBI Taxonomy" id="326684"/>
    <lineage>
        <taxon>Eukaryota</taxon>
        <taxon>Fungi</taxon>
        <taxon>Dikarya</taxon>
        <taxon>Ascomycota</taxon>
        <taxon>Pezizomycotina</taxon>
        <taxon>Sordariomycetes</taxon>
        <taxon>Xylariomycetidae</taxon>
        <taxon>Xylariales</taxon>
        <taxon>Xylariaceae</taxon>
        <taxon>Xylaria</taxon>
    </lineage>
</organism>
<comment type="caution">
    <text evidence="2">The sequence shown here is derived from an EMBL/GenBank/DDBJ whole genome shotgun (WGS) entry which is preliminary data.</text>
</comment>
<proteinExistence type="predicted"/>
<feature type="signal peptide" evidence="1">
    <location>
        <begin position="1"/>
        <end position="18"/>
    </location>
</feature>